<dbReference type="SUPFAM" id="SSF52540">
    <property type="entry name" value="P-loop containing nucleoside triphosphate hydrolases"/>
    <property type="match status" value="1"/>
</dbReference>
<dbReference type="Pfam" id="PF01883">
    <property type="entry name" value="FeS_assembly_P"/>
    <property type="match status" value="1"/>
</dbReference>
<keyword evidence="7 9" id="KW-0408">Iron</keyword>
<dbReference type="GO" id="GO:0005524">
    <property type="term" value="F:ATP binding"/>
    <property type="evidence" value="ECO:0007669"/>
    <property type="project" value="UniProtKB-UniRule"/>
</dbReference>
<dbReference type="Proteomes" id="UP000050277">
    <property type="component" value="Unassembled WGS sequence"/>
</dbReference>
<proteinExistence type="inferred from homology"/>
<dbReference type="InterPro" id="IPR019591">
    <property type="entry name" value="Mrp/NBP35_ATP-bd"/>
</dbReference>
<evidence type="ECO:0000256" key="6">
    <source>
        <dbReference type="ARBA" id="ARBA00022840"/>
    </source>
</evidence>
<protein>
    <recommendedName>
        <fullName evidence="9">Iron-sulfur cluster carrier protein</fullName>
    </recommendedName>
</protein>
<comment type="function">
    <text evidence="9">Binds and transfers iron-sulfur (Fe-S) clusters to target apoproteins. Can hydrolyze ATP.</text>
</comment>
<evidence type="ECO:0000256" key="4">
    <source>
        <dbReference type="ARBA" id="ARBA00022741"/>
    </source>
</evidence>
<dbReference type="PANTHER" id="PTHR42961:SF2">
    <property type="entry name" value="IRON-SULFUR PROTEIN NUBPL"/>
    <property type="match status" value="1"/>
</dbReference>
<evidence type="ECO:0000256" key="5">
    <source>
        <dbReference type="ARBA" id="ARBA00022801"/>
    </source>
</evidence>
<evidence type="ECO:0000256" key="9">
    <source>
        <dbReference type="HAMAP-Rule" id="MF_02040"/>
    </source>
</evidence>
<feature type="domain" description="MIP18 family-like" evidence="10">
    <location>
        <begin position="14"/>
        <end position="84"/>
    </location>
</feature>
<evidence type="ECO:0000256" key="8">
    <source>
        <dbReference type="ARBA" id="ARBA00023014"/>
    </source>
</evidence>
<dbReference type="HAMAP" id="MF_02040">
    <property type="entry name" value="Mrp_NBP35"/>
    <property type="match status" value="1"/>
</dbReference>
<dbReference type="GO" id="GO:0140663">
    <property type="term" value="F:ATP-dependent FeS chaperone activity"/>
    <property type="evidence" value="ECO:0007669"/>
    <property type="project" value="InterPro"/>
</dbReference>
<dbReference type="InterPro" id="IPR027417">
    <property type="entry name" value="P-loop_NTPase"/>
</dbReference>
<dbReference type="PATRIC" id="fig|70996.4.peg.2613"/>
<dbReference type="CDD" id="cd02037">
    <property type="entry name" value="Mrp_NBP35"/>
    <property type="match status" value="1"/>
</dbReference>
<reference evidence="11 12" key="1">
    <citation type="submission" date="2015-07" db="EMBL/GenBank/DDBJ databases">
        <title>Whole genome sequence of Herpetosiphon geysericola DSM 7119.</title>
        <authorList>
            <person name="Hemp J."/>
            <person name="Ward L.M."/>
            <person name="Pace L.A."/>
            <person name="Fischer W.W."/>
        </authorList>
    </citation>
    <scope>NUCLEOTIDE SEQUENCE [LARGE SCALE GENOMIC DNA]</scope>
    <source>
        <strain evidence="11 12">DSM 7119</strain>
    </source>
</reference>
<gene>
    <name evidence="11" type="ORF">SE18_00385</name>
</gene>
<evidence type="ECO:0000256" key="2">
    <source>
        <dbReference type="ARBA" id="ARBA00008205"/>
    </source>
</evidence>
<dbReference type="STRING" id="70996.SE18_00385"/>
<organism evidence="11 12">
    <name type="scientific">Herpetosiphon geysericola</name>
    <dbReference type="NCBI Taxonomy" id="70996"/>
    <lineage>
        <taxon>Bacteria</taxon>
        <taxon>Bacillati</taxon>
        <taxon>Chloroflexota</taxon>
        <taxon>Chloroflexia</taxon>
        <taxon>Herpetosiphonales</taxon>
        <taxon>Herpetosiphonaceae</taxon>
        <taxon>Herpetosiphon</taxon>
    </lineage>
</organism>
<dbReference type="InterPro" id="IPR000808">
    <property type="entry name" value="Mrp-like_CS"/>
</dbReference>
<comment type="subunit">
    <text evidence="9">Homodimer.</text>
</comment>
<keyword evidence="3 9" id="KW-0479">Metal-binding</keyword>
<accession>A0A0P6YMZ7</accession>
<dbReference type="AlphaFoldDB" id="A0A0P6YMZ7"/>
<dbReference type="InterPro" id="IPR033756">
    <property type="entry name" value="YlxH/NBP35"/>
</dbReference>
<dbReference type="SUPFAM" id="SSF117916">
    <property type="entry name" value="Fe-S cluster assembly (FSCA) domain-like"/>
    <property type="match status" value="1"/>
</dbReference>
<dbReference type="EMBL" id="LGKP01000002">
    <property type="protein sequence ID" value="KPL92041.1"/>
    <property type="molecule type" value="Genomic_DNA"/>
</dbReference>
<dbReference type="Pfam" id="PF10609">
    <property type="entry name" value="ParA"/>
    <property type="match status" value="1"/>
</dbReference>
<dbReference type="GO" id="GO:0046872">
    <property type="term" value="F:metal ion binding"/>
    <property type="evidence" value="ECO:0007669"/>
    <property type="project" value="UniProtKB-KW"/>
</dbReference>
<dbReference type="Gene3D" id="3.30.300.130">
    <property type="entry name" value="Fe-S cluster assembly (FSCA)"/>
    <property type="match status" value="1"/>
</dbReference>
<feature type="binding site" evidence="9">
    <location>
        <begin position="114"/>
        <end position="121"/>
    </location>
    <ligand>
        <name>ATP</name>
        <dbReference type="ChEBI" id="CHEBI:30616"/>
    </ligand>
</feature>
<comment type="similarity">
    <text evidence="2">In the C-terminal section; belongs to the Mrp/NBP35 ATP-binding proteins family.</text>
</comment>
<keyword evidence="5 9" id="KW-0378">Hydrolase</keyword>
<dbReference type="InterPro" id="IPR006121">
    <property type="entry name" value="HMA_dom"/>
</dbReference>
<dbReference type="GO" id="GO:0016226">
    <property type="term" value="P:iron-sulfur cluster assembly"/>
    <property type="evidence" value="ECO:0007669"/>
    <property type="project" value="InterPro"/>
</dbReference>
<keyword evidence="8 9" id="KW-0411">Iron-sulfur</keyword>
<comment type="similarity">
    <text evidence="1">In the N-terminal section; belongs to the MIP18 family.</text>
</comment>
<keyword evidence="4 9" id="KW-0547">Nucleotide-binding</keyword>
<evidence type="ECO:0000256" key="7">
    <source>
        <dbReference type="ARBA" id="ARBA00023004"/>
    </source>
</evidence>
<dbReference type="InterPro" id="IPR034904">
    <property type="entry name" value="FSCA_dom_sf"/>
</dbReference>
<name>A0A0P6YMZ7_9CHLR</name>
<dbReference type="InterPro" id="IPR044304">
    <property type="entry name" value="NUBPL-like"/>
</dbReference>
<comment type="similarity">
    <text evidence="9">Belongs to the Mrp/NBP35 ATP-binding proteins family.</text>
</comment>
<sequence>MGLFGKRADAPTQEAVLAALATVQEPELGGNLVARKMIKELTIDGGRVVVLVDLTTPACPFKDQLANDVRAALAQVPGVSEIEVDFTATVRSYNGIPDKARVPGVSHILAVASGKGGVGKSTVAVNLAVALAQEGARVGLLDADIYGPSAPLMTGARGKPGITENQKIAPLEAHGIKIISVGYFVDDSQPLVWRGPMISSMLRQFLFEVDWGQLDYLVVDLPPGTGDIQLTLAQAIPLSGSVVVTTPQDVALADAIKGVEMFRKLNVPILGIVENMSYFIAPDTGKRYDIFGHGGAQTASTKLGVPFLGEIPLGMSIREGGDTGQPAVTQSAKDAYADAFREVARTLAGRISIETMVAA</sequence>
<dbReference type="FunFam" id="3.40.50.300:FF:000304">
    <property type="entry name" value="Iron-sulfur cluster carrier protein"/>
    <property type="match status" value="1"/>
</dbReference>
<dbReference type="CDD" id="cd00371">
    <property type="entry name" value="HMA"/>
    <property type="match status" value="1"/>
</dbReference>
<evidence type="ECO:0000259" key="10">
    <source>
        <dbReference type="Pfam" id="PF01883"/>
    </source>
</evidence>
<keyword evidence="12" id="KW-1185">Reference proteome</keyword>
<evidence type="ECO:0000313" key="12">
    <source>
        <dbReference type="Proteomes" id="UP000050277"/>
    </source>
</evidence>
<evidence type="ECO:0000313" key="11">
    <source>
        <dbReference type="EMBL" id="KPL92041.1"/>
    </source>
</evidence>
<dbReference type="PROSITE" id="PS01215">
    <property type="entry name" value="MRP"/>
    <property type="match status" value="1"/>
</dbReference>
<dbReference type="NCBIfam" id="NF008669">
    <property type="entry name" value="PRK11670.1"/>
    <property type="match status" value="1"/>
</dbReference>
<dbReference type="GO" id="GO:0016887">
    <property type="term" value="F:ATP hydrolysis activity"/>
    <property type="evidence" value="ECO:0007669"/>
    <property type="project" value="UniProtKB-UniRule"/>
</dbReference>
<dbReference type="GO" id="GO:0051539">
    <property type="term" value="F:4 iron, 4 sulfur cluster binding"/>
    <property type="evidence" value="ECO:0007669"/>
    <property type="project" value="TreeGrafter"/>
</dbReference>
<evidence type="ECO:0000256" key="3">
    <source>
        <dbReference type="ARBA" id="ARBA00022723"/>
    </source>
</evidence>
<keyword evidence="6 9" id="KW-0067">ATP-binding</keyword>
<comment type="caution">
    <text evidence="11">The sequence shown here is derived from an EMBL/GenBank/DDBJ whole genome shotgun (WGS) entry which is preliminary data.</text>
</comment>
<dbReference type="Gene3D" id="3.40.50.300">
    <property type="entry name" value="P-loop containing nucleotide triphosphate hydrolases"/>
    <property type="match status" value="1"/>
</dbReference>
<dbReference type="InterPro" id="IPR002744">
    <property type="entry name" value="MIP18-like"/>
</dbReference>
<evidence type="ECO:0000256" key="1">
    <source>
        <dbReference type="ARBA" id="ARBA00007352"/>
    </source>
</evidence>
<dbReference type="PANTHER" id="PTHR42961">
    <property type="entry name" value="IRON-SULFUR PROTEIN NUBPL"/>
    <property type="match status" value="1"/>
</dbReference>
<dbReference type="RefSeq" id="WP_054532432.1">
    <property type="nucleotide sequence ID" value="NZ_LGKP01000002.1"/>
</dbReference>
<dbReference type="OrthoDB" id="9809679at2"/>